<dbReference type="InterPro" id="IPR036869">
    <property type="entry name" value="J_dom_sf"/>
</dbReference>
<dbReference type="InterPro" id="IPR002939">
    <property type="entry name" value="DnaJ_C"/>
</dbReference>
<dbReference type="EMBL" id="CP144752">
    <property type="protein sequence ID" value="WVZ87969.1"/>
    <property type="molecule type" value="Genomic_DNA"/>
</dbReference>
<feature type="non-terminal residue" evidence="7">
    <location>
        <position position="1"/>
    </location>
</feature>
<keyword evidence="1 5" id="KW-0479">Metal-binding</keyword>
<dbReference type="SUPFAM" id="SSF57938">
    <property type="entry name" value="DnaJ/Hsp40 cysteine-rich domain"/>
    <property type="match status" value="1"/>
</dbReference>
<evidence type="ECO:0000256" key="3">
    <source>
        <dbReference type="ARBA" id="ARBA00022771"/>
    </source>
</evidence>
<reference evidence="7 8" key="1">
    <citation type="submission" date="2024-02" db="EMBL/GenBank/DDBJ databases">
        <title>High-quality chromosome-scale genome assembly of Pensacola bahiagrass (Paspalum notatum Flugge var. saurae).</title>
        <authorList>
            <person name="Vega J.M."/>
            <person name="Podio M."/>
            <person name="Orjuela J."/>
            <person name="Siena L.A."/>
            <person name="Pessino S.C."/>
            <person name="Combes M.C."/>
            <person name="Mariac C."/>
            <person name="Albertini E."/>
            <person name="Pupilli F."/>
            <person name="Ortiz J.P.A."/>
            <person name="Leblanc O."/>
        </authorList>
    </citation>
    <scope>NUCLEOTIDE SEQUENCE [LARGE SCALE GENOMIC DNA]</scope>
    <source>
        <strain evidence="7">R1</strain>
        <tissue evidence="7">Leaf</tissue>
    </source>
</reference>
<dbReference type="InterPro" id="IPR036410">
    <property type="entry name" value="HSP_DnaJ_Cys-rich_dom_sf"/>
</dbReference>
<protein>
    <recommendedName>
        <fullName evidence="6">CR-type domain-containing protein</fullName>
    </recommendedName>
</protein>
<accession>A0AAQ3UCE9</accession>
<dbReference type="InterPro" id="IPR008971">
    <property type="entry name" value="HSP40/DnaJ_pept-bd"/>
</dbReference>
<dbReference type="InterPro" id="IPR001623">
    <property type="entry name" value="DnaJ_domain"/>
</dbReference>
<dbReference type="GO" id="GO:0031072">
    <property type="term" value="F:heat shock protein binding"/>
    <property type="evidence" value="ECO:0007669"/>
    <property type="project" value="InterPro"/>
</dbReference>
<dbReference type="GO" id="GO:0051082">
    <property type="term" value="F:unfolded protein binding"/>
    <property type="evidence" value="ECO:0007669"/>
    <property type="project" value="InterPro"/>
</dbReference>
<dbReference type="SUPFAM" id="SSF46565">
    <property type="entry name" value="Chaperone J-domain"/>
    <property type="match status" value="1"/>
</dbReference>
<evidence type="ECO:0000256" key="2">
    <source>
        <dbReference type="ARBA" id="ARBA00022737"/>
    </source>
</evidence>
<keyword evidence="8" id="KW-1185">Reference proteome</keyword>
<evidence type="ECO:0000256" key="5">
    <source>
        <dbReference type="PROSITE-ProRule" id="PRU00546"/>
    </source>
</evidence>
<dbReference type="FunFam" id="2.60.260.20:FF:000005">
    <property type="entry name" value="Chaperone protein dnaJ 1, mitochondrial"/>
    <property type="match status" value="1"/>
</dbReference>
<dbReference type="CDD" id="cd10719">
    <property type="entry name" value="DnaJ_zf"/>
    <property type="match status" value="1"/>
</dbReference>
<evidence type="ECO:0000313" key="8">
    <source>
        <dbReference type="Proteomes" id="UP001341281"/>
    </source>
</evidence>
<evidence type="ECO:0000256" key="1">
    <source>
        <dbReference type="ARBA" id="ARBA00022723"/>
    </source>
</evidence>
<keyword evidence="4 5" id="KW-0862">Zinc</keyword>
<sequence length="489" mass="53621">GIETKQRRNGPVLHSLDYSSPRCARTLSPASLMRRLGAAAAAALRQLPRSSPAVGTHQPHCFQLAAQRSTWIRRSNTPSSSSGIYVADKCYVRLMLASIVSSRCFHATGRCCSIDKDCYKILGVPKDASQDDIKKAFHSTLRDPSKREQYDMLFSRGSRGEFNRSYHDAFSGFNQNHDPFTEFNRQNSGHFSSKFYKIFSEVFRHDTNLRANDIEVELNLSFSEAANGCIKEVSYSAKYVCDSCGEYTCGRGHLANAKRYICPSCKGLGRVTMYPFTSTCSSCRGAGKVIKDYCLTCEGSGVVDCMKHVKVNIPAGLDSGDTINVPEAGDSGGLGAQSGSLYIKIQVASDPVFTRDGADIHVDKTISFTQAMLGGKVEVPTLNGKTDVKIPIGVQPGQVVVLRGKGLPNLSGYFGDQYVRFRIHFPSVVTERQRMLLEEFAVEEATKEQNTSVAGNWWEIVAENLTGQNVIMGVGILLMIHLILSKAVS</sequence>
<feature type="zinc finger region" description="CR-type" evidence="5">
    <location>
        <begin position="228"/>
        <end position="306"/>
    </location>
</feature>
<dbReference type="PROSITE" id="PS51188">
    <property type="entry name" value="ZF_CR"/>
    <property type="match status" value="1"/>
</dbReference>
<name>A0AAQ3UCE9_PASNO</name>
<dbReference type="Gene3D" id="2.60.260.20">
    <property type="entry name" value="Urease metallochaperone UreE, N-terminal domain"/>
    <property type="match status" value="2"/>
</dbReference>
<dbReference type="Proteomes" id="UP001341281">
    <property type="component" value="Chromosome 08"/>
</dbReference>
<dbReference type="GO" id="GO:0008270">
    <property type="term" value="F:zinc ion binding"/>
    <property type="evidence" value="ECO:0007669"/>
    <property type="project" value="UniProtKB-KW"/>
</dbReference>
<dbReference type="CDD" id="cd10747">
    <property type="entry name" value="DnaJ_C"/>
    <property type="match status" value="1"/>
</dbReference>
<gene>
    <name evidence="7" type="ORF">U9M48_034540</name>
</gene>
<dbReference type="GO" id="GO:0005783">
    <property type="term" value="C:endoplasmic reticulum"/>
    <property type="evidence" value="ECO:0007669"/>
    <property type="project" value="UniProtKB-ARBA"/>
</dbReference>
<dbReference type="InterPro" id="IPR001305">
    <property type="entry name" value="HSP_DnaJ_Cys-rich_dom"/>
</dbReference>
<dbReference type="CDD" id="cd06257">
    <property type="entry name" value="DnaJ"/>
    <property type="match status" value="1"/>
</dbReference>
<dbReference type="SUPFAM" id="SSF49493">
    <property type="entry name" value="HSP40/DnaJ peptide-binding domain"/>
    <property type="match status" value="2"/>
</dbReference>
<keyword evidence="3 5" id="KW-0863">Zinc-finger</keyword>
<evidence type="ECO:0000259" key="6">
    <source>
        <dbReference type="PROSITE" id="PS51188"/>
    </source>
</evidence>
<evidence type="ECO:0000256" key="4">
    <source>
        <dbReference type="ARBA" id="ARBA00022833"/>
    </source>
</evidence>
<dbReference type="Gene3D" id="2.10.230.10">
    <property type="entry name" value="Heat shock protein DnaJ, cysteine-rich domain"/>
    <property type="match status" value="1"/>
</dbReference>
<dbReference type="GO" id="GO:0042026">
    <property type="term" value="P:protein refolding"/>
    <property type="evidence" value="ECO:0007669"/>
    <property type="project" value="TreeGrafter"/>
</dbReference>
<dbReference type="PANTHER" id="PTHR43096">
    <property type="entry name" value="DNAJ HOMOLOG 1, MITOCHONDRIAL-RELATED"/>
    <property type="match status" value="1"/>
</dbReference>
<dbReference type="Pfam" id="PF01556">
    <property type="entry name" value="DnaJ_C"/>
    <property type="match status" value="1"/>
</dbReference>
<feature type="domain" description="CR-type" evidence="6">
    <location>
        <begin position="228"/>
        <end position="306"/>
    </location>
</feature>
<proteinExistence type="predicted"/>
<organism evidence="7 8">
    <name type="scientific">Paspalum notatum var. saurae</name>
    <dbReference type="NCBI Taxonomy" id="547442"/>
    <lineage>
        <taxon>Eukaryota</taxon>
        <taxon>Viridiplantae</taxon>
        <taxon>Streptophyta</taxon>
        <taxon>Embryophyta</taxon>
        <taxon>Tracheophyta</taxon>
        <taxon>Spermatophyta</taxon>
        <taxon>Magnoliopsida</taxon>
        <taxon>Liliopsida</taxon>
        <taxon>Poales</taxon>
        <taxon>Poaceae</taxon>
        <taxon>PACMAD clade</taxon>
        <taxon>Panicoideae</taxon>
        <taxon>Andropogonodae</taxon>
        <taxon>Paspaleae</taxon>
        <taxon>Paspalinae</taxon>
        <taxon>Paspalum</taxon>
    </lineage>
</organism>
<dbReference type="Gene3D" id="1.10.287.110">
    <property type="entry name" value="DnaJ domain"/>
    <property type="match status" value="1"/>
</dbReference>
<evidence type="ECO:0000313" key="7">
    <source>
        <dbReference type="EMBL" id="WVZ87969.1"/>
    </source>
</evidence>
<dbReference type="PANTHER" id="PTHR43096:SF36">
    <property type="entry name" value="CHAPERONE PROTEIN DNAJ 1, MITOCHONDRIAL"/>
    <property type="match status" value="1"/>
</dbReference>
<dbReference type="AlphaFoldDB" id="A0AAQ3UCE9"/>
<keyword evidence="2" id="KW-0677">Repeat</keyword>